<evidence type="ECO:0000313" key="5">
    <source>
        <dbReference type="EMBL" id="QDL92788.1"/>
    </source>
</evidence>
<dbReference type="Gene3D" id="1.10.10.10">
    <property type="entry name" value="Winged helix-like DNA-binding domain superfamily/Winged helix DNA-binding domain"/>
    <property type="match status" value="1"/>
</dbReference>
<sequence length="164" mass="18412">MNHPVADPCRLKLGALFDQCHALVSSEMFRRMTDDLRGLELSFSQIHALMHLNRHGGVIIADLAEAVKLSSTAASRMVERMVRVGLVQRRENPVDRRQKYVELTPAGLAHLKELRNSTIQIYSELFVHVPDADVLNLIDALNRTCSHMPLSCCLGQFQPADPED</sequence>
<dbReference type="PROSITE" id="PS01117">
    <property type="entry name" value="HTH_MARR_1"/>
    <property type="match status" value="1"/>
</dbReference>
<evidence type="ECO:0000256" key="1">
    <source>
        <dbReference type="ARBA" id="ARBA00023015"/>
    </source>
</evidence>
<feature type="domain" description="HTH marR-type" evidence="4">
    <location>
        <begin position="1"/>
        <end position="146"/>
    </location>
</feature>
<protein>
    <submittedName>
        <fullName evidence="5">MarR family transcriptional regulator</fullName>
    </submittedName>
</protein>
<evidence type="ECO:0000256" key="3">
    <source>
        <dbReference type="ARBA" id="ARBA00023163"/>
    </source>
</evidence>
<dbReference type="InterPro" id="IPR011991">
    <property type="entry name" value="ArsR-like_HTH"/>
</dbReference>
<dbReference type="EMBL" id="CP040818">
    <property type="protein sequence ID" value="QDL92788.1"/>
    <property type="molecule type" value="Genomic_DNA"/>
</dbReference>
<keyword evidence="6" id="KW-1185">Reference proteome</keyword>
<proteinExistence type="predicted"/>
<dbReference type="SMART" id="SM00347">
    <property type="entry name" value="HTH_MARR"/>
    <property type="match status" value="1"/>
</dbReference>
<dbReference type="InterPro" id="IPR036388">
    <property type="entry name" value="WH-like_DNA-bd_sf"/>
</dbReference>
<evidence type="ECO:0000256" key="2">
    <source>
        <dbReference type="ARBA" id="ARBA00023125"/>
    </source>
</evidence>
<organism evidence="5 6">
    <name type="scientific">Paroceanicella profunda</name>
    <dbReference type="NCBI Taxonomy" id="2579971"/>
    <lineage>
        <taxon>Bacteria</taxon>
        <taxon>Pseudomonadati</taxon>
        <taxon>Pseudomonadota</taxon>
        <taxon>Alphaproteobacteria</taxon>
        <taxon>Rhodobacterales</taxon>
        <taxon>Paracoccaceae</taxon>
        <taxon>Paroceanicella</taxon>
    </lineage>
</organism>
<keyword evidence="2" id="KW-0238">DNA-binding</keyword>
<dbReference type="PROSITE" id="PS50995">
    <property type="entry name" value="HTH_MARR_2"/>
    <property type="match status" value="1"/>
</dbReference>
<gene>
    <name evidence="5" type="ORF">FDP22_13935</name>
</gene>
<dbReference type="InterPro" id="IPR000835">
    <property type="entry name" value="HTH_MarR-typ"/>
</dbReference>
<dbReference type="KEGG" id="ppru:FDP22_13935"/>
<dbReference type="RefSeq" id="WP_138574564.1">
    <property type="nucleotide sequence ID" value="NZ_CP040818.1"/>
</dbReference>
<dbReference type="Proteomes" id="UP000305888">
    <property type="component" value="Chromosome"/>
</dbReference>
<dbReference type="OrthoDB" id="582199at2"/>
<dbReference type="GO" id="GO:0003700">
    <property type="term" value="F:DNA-binding transcription factor activity"/>
    <property type="evidence" value="ECO:0007669"/>
    <property type="project" value="InterPro"/>
</dbReference>
<keyword evidence="1" id="KW-0805">Transcription regulation</keyword>
<dbReference type="InterPro" id="IPR023187">
    <property type="entry name" value="Tscrpt_reg_MarR-type_CS"/>
</dbReference>
<reference evidence="5 6" key="1">
    <citation type="submission" date="2019-06" db="EMBL/GenBank/DDBJ databases">
        <title>Genome sequence of Rhodobacteraceae bacterium D4M1.</title>
        <authorList>
            <person name="Cao J."/>
        </authorList>
    </citation>
    <scope>NUCLEOTIDE SEQUENCE [LARGE SCALE GENOMIC DNA]</scope>
    <source>
        <strain evidence="5 6">D4M1</strain>
    </source>
</reference>
<dbReference type="SUPFAM" id="SSF46785">
    <property type="entry name" value="Winged helix' DNA-binding domain"/>
    <property type="match status" value="1"/>
</dbReference>
<dbReference type="CDD" id="cd00090">
    <property type="entry name" value="HTH_ARSR"/>
    <property type="match status" value="1"/>
</dbReference>
<name>A0A5B8FI74_9RHOB</name>
<dbReference type="AlphaFoldDB" id="A0A5B8FI74"/>
<accession>A0A5B8FI74</accession>
<dbReference type="InterPro" id="IPR036390">
    <property type="entry name" value="WH_DNA-bd_sf"/>
</dbReference>
<evidence type="ECO:0000313" key="6">
    <source>
        <dbReference type="Proteomes" id="UP000305888"/>
    </source>
</evidence>
<keyword evidence="3" id="KW-0804">Transcription</keyword>
<dbReference type="Pfam" id="PF12802">
    <property type="entry name" value="MarR_2"/>
    <property type="match status" value="1"/>
</dbReference>
<evidence type="ECO:0000259" key="4">
    <source>
        <dbReference type="PROSITE" id="PS50995"/>
    </source>
</evidence>
<dbReference type="PANTHER" id="PTHR42756">
    <property type="entry name" value="TRANSCRIPTIONAL REGULATOR, MARR"/>
    <property type="match status" value="1"/>
</dbReference>
<dbReference type="GO" id="GO:0003677">
    <property type="term" value="F:DNA binding"/>
    <property type="evidence" value="ECO:0007669"/>
    <property type="project" value="UniProtKB-KW"/>
</dbReference>
<dbReference type="PANTHER" id="PTHR42756:SF1">
    <property type="entry name" value="TRANSCRIPTIONAL REPRESSOR OF EMRAB OPERON"/>
    <property type="match status" value="1"/>
</dbReference>